<sequence>MREIITLECTVCKNRNYTTTKNKKLHQDRLEISKYCRFCHKHTPHKETK</sequence>
<dbReference type="HAMAP" id="MF_00294">
    <property type="entry name" value="Ribosomal_bL33"/>
    <property type="match status" value="1"/>
</dbReference>
<dbReference type="EMBL" id="PCRK01000127">
    <property type="protein sequence ID" value="PIP19020.1"/>
    <property type="molecule type" value="Genomic_DNA"/>
</dbReference>
<dbReference type="Proteomes" id="UP000231292">
    <property type="component" value="Unassembled WGS sequence"/>
</dbReference>
<dbReference type="Pfam" id="PF00471">
    <property type="entry name" value="Ribosomal_L33"/>
    <property type="match status" value="1"/>
</dbReference>
<dbReference type="GO" id="GO:0005737">
    <property type="term" value="C:cytoplasm"/>
    <property type="evidence" value="ECO:0007669"/>
    <property type="project" value="UniProtKB-ARBA"/>
</dbReference>
<dbReference type="InterPro" id="IPR011332">
    <property type="entry name" value="Ribosomal_zn-bd"/>
</dbReference>
<dbReference type="PROSITE" id="PS00582">
    <property type="entry name" value="RIBOSOMAL_L33"/>
    <property type="match status" value="1"/>
</dbReference>
<name>A0A2G9YIF5_9BACT</name>
<dbReference type="Gene3D" id="2.20.28.120">
    <property type="entry name" value="Ribosomal protein L33"/>
    <property type="match status" value="1"/>
</dbReference>
<dbReference type="SUPFAM" id="SSF57829">
    <property type="entry name" value="Zn-binding ribosomal proteins"/>
    <property type="match status" value="1"/>
</dbReference>
<dbReference type="NCBIfam" id="TIGR01023">
    <property type="entry name" value="rpmG_bact"/>
    <property type="match status" value="1"/>
</dbReference>
<reference evidence="6 7" key="1">
    <citation type="submission" date="2017-09" db="EMBL/GenBank/DDBJ databases">
        <title>Depth-based differentiation of microbial function through sediment-hosted aquifers and enrichment of novel symbionts in the deep terrestrial subsurface.</title>
        <authorList>
            <person name="Probst A.J."/>
            <person name="Ladd B."/>
            <person name="Jarett J.K."/>
            <person name="Geller-Mcgrath D.E."/>
            <person name="Sieber C.M."/>
            <person name="Emerson J.B."/>
            <person name="Anantharaman K."/>
            <person name="Thomas B.C."/>
            <person name="Malmstrom R."/>
            <person name="Stieglmeier M."/>
            <person name="Klingl A."/>
            <person name="Woyke T."/>
            <person name="Ryan C.M."/>
            <person name="Banfield J.F."/>
        </authorList>
    </citation>
    <scope>NUCLEOTIDE SEQUENCE [LARGE SCALE GENOMIC DNA]</scope>
    <source>
        <strain evidence="6">CG23_combo_of_CG06-09_8_20_14_all_41_10</strain>
    </source>
</reference>
<dbReference type="NCBIfam" id="NF001860">
    <property type="entry name" value="PRK00595.1"/>
    <property type="match status" value="1"/>
</dbReference>
<dbReference type="GO" id="GO:0003735">
    <property type="term" value="F:structural constituent of ribosome"/>
    <property type="evidence" value="ECO:0007669"/>
    <property type="project" value="InterPro"/>
</dbReference>
<proteinExistence type="inferred from homology"/>
<evidence type="ECO:0000313" key="6">
    <source>
        <dbReference type="EMBL" id="PIP19020.1"/>
    </source>
</evidence>
<evidence type="ECO:0000256" key="4">
    <source>
        <dbReference type="ARBA" id="ARBA00035176"/>
    </source>
</evidence>
<dbReference type="PANTHER" id="PTHR43168:SF2">
    <property type="entry name" value="LARGE RIBOSOMAL SUBUNIT PROTEIN BL33C"/>
    <property type="match status" value="1"/>
</dbReference>
<gene>
    <name evidence="5 6" type="primary">rpmG</name>
    <name evidence="6" type="ORF">COX41_05150</name>
</gene>
<evidence type="ECO:0000256" key="2">
    <source>
        <dbReference type="ARBA" id="ARBA00022980"/>
    </source>
</evidence>
<dbReference type="InterPro" id="IPR038584">
    <property type="entry name" value="Ribosomal_bL33_sf"/>
</dbReference>
<evidence type="ECO:0000256" key="5">
    <source>
        <dbReference type="HAMAP-Rule" id="MF_00294"/>
    </source>
</evidence>
<protein>
    <recommendedName>
        <fullName evidence="4 5">Large ribosomal subunit protein bL33</fullName>
    </recommendedName>
</protein>
<evidence type="ECO:0000256" key="1">
    <source>
        <dbReference type="ARBA" id="ARBA00007596"/>
    </source>
</evidence>
<dbReference type="NCBIfam" id="NF001764">
    <property type="entry name" value="PRK00504.1"/>
    <property type="match status" value="1"/>
</dbReference>
<comment type="similarity">
    <text evidence="1 5">Belongs to the bacterial ribosomal protein bL33 family.</text>
</comment>
<dbReference type="PANTHER" id="PTHR43168">
    <property type="entry name" value="50S RIBOSOMAL PROTEIN L33, CHLOROPLASTIC"/>
    <property type="match status" value="1"/>
</dbReference>
<evidence type="ECO:0000256" key="3">
    <source>
        <dbReference type="ARBA" id="ARBA00023274"/>
    </source>
</evidence>
<keyword evidence="2 5" id="KW-0689">Ribosomal protein</keyword>
<comment type="caution">
    <text evidence="6">The sequence shown here is derived from an EMBL/GenBank/DDBJ whole genome shotgun (WGS) entry which is preliminary data.</text>
</comment>
<dbReference type="GO" id="GO:1990904">
    <property type="term" value="C:ribonucleoprotein complex"/>
    <property type="evidence" value="ECO:0007669"/>
    <property type="project" value="UniProtKB-KW"/>
</dbReference>
<evidence type="ECO:0000313" key="7">
    <source>
        <dbReference type="Proteomes" id="UP000231292"/>
    </source>
</evidence>
<organism evidence="6 7">
    <name type="scientific">Candidatus Sherwoodlollariibacterium unditelluris</name>
    <dbReference type="NCBI Taxonomy" id="1974757"/>
    <lineage>
        <taxon>Bacteria</taxon>
        <taxon>Pseudomonadati</taxon>
        <taxon>Candidatus Omnitrophota</taxon>
        <taxon>Candidatus Sherwoodlollariibacterium</taxon>
    </lineage>
</organism>
<keyword evidence="3 5" id="KW-0687">Ribonucleoprotein</keyword>
<dbReference type="AlphaFoldDB" id="A0A2G9YIF5"/>
<dbReference type="GO" id="GO:0006412">
    <property type="term" value="P:translation"/>
    <property type="evidence" value="ECO:0007669"/>
    <property type="project" value="UniProtKB-UniRule"/>
</dbReference>
<dbReference type="InterPro" id="IPR018264">
    <property type="entry name" value="Ribosomal_bL33_CS"/>
</dbReference>
<accession>A0A2G9YIF5</accession>
<dbReference type="GO" id="GO:0005840">
    <property type="term" value="C:ribosome"/>
    <property type="evidence" value="ECO:0007669"/>
    <property type="project" value="UniProtKB-KW"/>
</dbReference>
<dbReference type="InterPro" id="IPR001705">
    <property type="entry name" value="Ribosomal_bL33"/>
</dbReference>